<dbReference type="AlphaFoldDB" id="A0A8S4QP89"/>
<protein>
    <submittedName>
        <fullName evidence="2">Jg4266 protein</fullName>
    </submittedName>
</protein>
<dbReference type="Proteomes" id="UP000838756">
    <property type="component" value="Unassembled WGS sequence"/>
</dbReference>
<proteinExistence type="predicted"/>
<keyword evidence="1" id="KW-0472">Membrane</keyword>
<keyword evidence="1" id="KW-0812">Transmembrane</keyword>
<dbReference type="OrthoDB" id="6750768at2759"/>
<reference evidence="2" key="1">
    <citation type="submission" date="2022-03" db="EMBL/GenBank/DDBJ databases">
        <authorList>
            <person name="Lindestad O."/>
        </authorList>
    </citation>
    <scope>NUCLEOTIDE SEQUENCE</scope>
</reference>
<evidence type="ECO:0000313" key="3">
    <source>
        <dbReference type="Proteomes" id="UP000838756"/>
    </source>
</evidence>
<organism evidence="2 3">
    <name type="scientific">Pararge aegeria aegeria</name>
    <dbReference type="NCBI Taxonomy" id="348720"/>
    <lineage>
        <taxon>Eukaryota</taxon>
        <taxon>Metazoa</taxon>
        <taxon>Ecdysozoa</taxon>
        <taxon>Arthropoda</taxon>
        <taxon>Hexapoda</taxon>
        <taxon>Insecta</taxon>
        <taxon>Pterygota</taxon>
        <taxon>Neoptera</taxon>
        <taxon>Endopterygota</taxon>
        <taxon>Lepidoptera</taxon>
        <taxon>Glossata</taxon>
        <taxon>Ditrysia</taxon>
        <taxon>Papilionoidea</taxon>
        <taxon>Nymphalidae</taxon>
        <taxon>Satyrinae</taxon>
        <taxon>Satyrini</taxon>
        <taxon>Parargina</taxon>
        <taxon>Pararge</taxon>
    </lineage>
</organism>
<name>A0A8S4QP89_9NEOP</name>
<feature type="transmembrane region" description="Helical" evidence="1">
    <location>
        <begin position="104"/>
        <end position="125"/>
    </location>
</feature>
<evidence type="ECO:0000256" key="1">
    <source>
        <dbReference type="SAM" id="Phobius"/>
    </source>
</evidence>
<keyword evidence="1" id="KW-1133">Transmembrane helix</keyword>
<dbReference type="EMBL" id="CAKXAJ010017749">
    <property type="protein sequence ID" value="CAH2217127.1"/>
    <property type="molecule type" value="Genomic_DNA"/>
</dbReference>
<keyword evidence="3" id="KW-1185">Reference proteome</keyword>
<gene>
    <name evidence="2" type="primary">jg4266</name>
    <name evidence="2" type="ORF">PAEG_LOCUS5045</name>
</gene>
<accession>A0A8S4QP89</accession>
<feature type="non-terminal residue" evidence="2">
    <location>
        <position position="1"/>
    </location>
</feature>
<comment type="caution">
    <text evidence="2">The sequence shown here is derived from an EMBL/GenBank/DDBJ whole genome shotgun (WGS) entry which is preliminary data.</text>
</comment>
<sequence length="129" mass="13590">MTSSWGPKPGLANAVPRDICGDDNVCCGMLSILTHGPEVFSFLVTKAYPSLAGVLPAYSCCKIDEARQSVPSKPLTAIPPDTDKAREARELGDAPVAVCSQRRAICLAVLVLAAMFSTALLIVYATPQP</sequence>
<evidence type="ECO:0000313" key="2">
    <source>
        <dbReference type="EMBL" id="CAH2217127.1"/>
    </source>
</evidence>